<dbReference type="InterPro" id="IPR011009">
    <property type="entry name" value="Kinase-like_dom_sf"/>
</dbReference>
<dbReference type="SUPFAM" id="SSF56112">
    <property type="entry name" value="Protein kinase-like (PK-like)"/>
    <property type="match status" value="1"/>
</dbReference>
<proteinExistence type="predicted"/>
<dbReference type="InterPro" id="IPR002575">
    <property type="entry name" value="Aminoglycoside_PTrfase"/>
</dbReference>
<protein>
    <recommendedName>
        <fullName evidence="1">Aminoglycoside phosphotransferase domain-containing protein</fullName>
    </recommendedName>
</protein>
<name>A0A8I0T2E5_9GAMM</name>
<gene>
    <name evidence="2" type="ORF">PPEP_a0200</name>
</gene>
<evidence type="ECO:0000313" key="3">
    <source>
        <dbReference type="Proteomes" id="UP000660708"/>
    </source>
</evidence>
<evidence type="ECO:0000313" key="2">
    <source>
        <dbReference type="EMBL" id="MBE0345346.1"/>
    </source>
</evidence>
<dbReference type="Pfam" id="PF01636">
    <property type="entry name" value="APH"/>
    <property type="match status" value="1"/>
</dbReference>
<dbReference type="AlphaFoldDB" id="A0A8I0T2E5"/>
<organism evidence="2 3">
    <name type="scientific">Pseudoalteromonas peptidolytica F12-50-A1</name>
    <dbReference type="NCBI Taxonomy" id="1315280"/>
    <lineage>
        <taxon>Bacteria</taxon>
        <taxon>Pseudomonadati</taxon>
        <taxon>Pseudomonadota</taxon>
        <taxon>Gammaproteobacteria</taxon>
        <taxon>Alteromonadales</taxon>
        <taxon>Pseudoalteromonadaceae</taxon>
        <taxon>Pseudoalteromonas</taxon>
    </lineage>
</organism>
<dbReference type="Gene3D" id="3.90.1200.10">
    <property type="match status" value="1"/>
</dbReference>
<comment type="caution">
    <text evidence="2">The sequence shown here is derived from an EMBL/GenBank/DDBJ whole genome shotgun (WGS) entry which is preliminary data.</text>
</comment>
<dbReference type="RefSeq" id="WP_147390810.1">
    <property type="nucleotide sequence ID" value="NZ_AQHF01000020.1"/>
</dbReference>
<reference evidence="2 3" key="1">
    <citation type="submission" date="2015-06" db="EMBL/GenBank/DDBJ databases">
        <title>Genome sequence of Pseudoalteromonas peptidolytica.</title>
        <authorList>
            <person name="Xie B.-B."/>
            <person name="Rong J.-C."/>
            <person name="Qin Q.-L."/>
            <person name="Zhang Y.-Z."/>
        </authorList>
    </citation>
    <scope>NUCLEOTIDE SEQUENCE [LARGE SCALE GENOMIC DNA]</scope>
    <source>
        <strain evidence="2 3">F12-50-A1</strain>
    </source>
</reference>
<dbReference type="Proteomes" id="UP000660708">
    <property type="component" value="Unassembled WGS sequence"/>
</dbReference>
<accession>A0A8I0T2E5</accession>
<feature type="domain" description="Aminoglycoside phosphotransferase" evidence="1">
    <location>
        <begin position="22"/>
        <end position="237"/>
    </location>
</feature>
<sequence length="332" mass="38685">MSSQNQRVEFIQRALQTHQFSCEPITSDASFRRYYRVTKGTEASWVLMESPVDKVDNTPFVALNSVLTQQGLNLPSIIAQDEQCGLVLLQDLGSTHLADRLDTHARLHDYQALLDLLPNIAQTPTSKWMKPYDADFIAMELEIFHEWLVTKWLKSSLTEHQQIQWQNVKSRLVEVMLEQPQVTMHRDFHSRNVIFHQSKWYLIDYQDAVQGPVTYDSVSLLRDCYTRLPTDEFAMLQRYSFDKLHAAGLLADMDFSRYQYYFDLTGLQRHLKAAGIFTRLLQRDGKGGYLDNILPTLDYILEAAQKYDEFQWLASWIRHDIMPKAKVKLSAK</sequence>
<keyword evidence="3" id="KW-1185">Reference proteome</keyword>
<dbReference type="Gene3D" id="3.30.200.20">
    <property type="entry name" value="Phosphorylase Kinase, domain 1"/>
    <property type="match status" value="1"/>
</dbReference>
<dbReference type="EMBL" id="AQHF01000020">
    <property type="protein sequence ID" value="MBE0345346.1"/>
    <property type="molecule type" value="Genomic_DNA"/>
</dbReference>
<evidence type="ECO:0000259" key="1">
    <source>
        <dbReference type="Pfam" id="PF01636"/>
    </source>
</evidence>